<evidence type="ECO:0000256" key="16">
    <source>
        <dbReference type="RuleBase" id="RU003297"/>
    </source>
</evidence>
<evidence type="ECO:0000256" key="7">
    <source>
        <dbReference type="ARBA" id="ARBA00022692"/>
    </source>
</evidence>
<organism evidence="19">
    <name type="scientific">Namalycastis abiuma</name>
    <dbReference type="NCBI Taxonomy" id="862681"/>
    <lineage>
        <taxon>Eukaryota</taxon>
        <taxon>Metazoa</taxon>
        <taxon>Spiralia</taxon>
        <taxon>Lophotrochozoa</taxon>
        <taxon>Annelida</taxon>
        <taxon>Polychaeta</taxon>
        <taxon>Errantia</taxon>
        <taxon>Phyllodocida</taxon>
        <taxon>Nereididae</taxon>
        <taxon>Namalycastis</taxon>
    </lineage>
</organism>
<comment type="catalytic activity">
    <reaction evidence="15 16">
        <text>a ubiquinone + NADH + 5 H(+)(in) = a ubiquinol + NAD(+) + 4 H(+)(out)</text>
        <dbReference type="Rhea" id="RHEA:29091"/>
        <dbReference type="Rhea" id="RHEA-COMP:9565"/>
        <dbReference type="Rhea" id="RHEA-COMP:9566"/>
        <dbReference type="ChEBI" id="CHEBI:15378"/>
        <dbReference type="ChEBI" id="CHEBI:16389"/>
        <dbReference type="ChEBI" id="CHEBI:17976"/>
        <dbReference type="ChEBI" id="CHEBI:57540"/>
        <dbReference type="ChEBI" id="CHEBI:57945"/>
        <dbReference type="EC" id="7.1.1.2"/>
    </reaction>
</comment>
<protein>
    <recommendedName>
        <fullName evidence="4 16">NADH-ubiquinone oxidoreductase chain 4</fullName>
        <ecNumber evidence="3 16">7.1.1.2</ecNumber>
    </recommendedName>
</protein>
<keyword evidence="12 16" id="KW-0830">Ubiquinone</keyword>
<evidence type="ECO:0000256" key="12">
    <source>
        <dbReference type="ARBA" id="ARBA00023075"/>
    </source>
</evidence>
<keyword evidence="6 16" id="KW-0679">Respiratory chain</keyword>
<name>A0A342K7Z1_9ANNE</name>
<sequence>MLKITLPIMSMLLMQTWHKSMMSATIIVLIFLHSLMPTSLSSLSTSNSLSMDLMSFILIALTLWITPLIMSASQKIMLLNKSPMVFIMLLTTLTLILVMSFSVNNMFMFYILFEASLIPTLIIILTWGYQPERLQAGMYLMMYTITASLPLLMMMSSLTAHQQDMNMFNMSTSTSNLQPSHWILLNLAFMVKLPMFFTHLWLPKAHVEAPVAGSMVLAAILLKLGGYGMMRVLYMMGPAGGPLKLIVLSLALWGGMITSLICIRQPDLKSLIAYSSVGHMSLVLAGIMTNTPWGVWGALSMMLAHGLLSSALFAAANMMYEHTTSRNLILNKGTMILFPSMSLTWFIMSAANMAAPPSINLMAEIMLISANIATLIISALPLALMSFLAACYSLMMYTNLHHGPSNYTTNFLTSMPTRNLITLYMHTMPVFMLIMCPSFISMW</sequence>
<keyword evidence="5 16" id="KW-0813">Transport</keyword>
<keyword evidence="11 16" id="KW-0520">NAD</keyword>
<dbReference type="GO" id="GO:0031966">
    <property type="term" value="C:mitochondrial membrane"/>
    <property type="evidence" value="ECO:0007669"/>
    <property type="project" value="UniProtKB-SubCell"/>
</dbReference>
<evidence type="ECO:0000256" key="14">
    <source>
        <dbReference type="ARBA" id="ARBA00023136"/>
    </source>
</evidence>
<feature type="transmembrane region" description="Helical" evidence="16">
    <location>
        <begin position="242"/>
        <end position="263"/>
    </location>
</feature>
<feature type="domain" description="NADH:ubiquinone oxidoreductase chain 4 N-terminal" evidence="18">
    <location>
        <begin position="1"/>
        <end position="99"/>
    </location>
</feature>
<reference evidence="19" key="1">
    <citation type="journal article" date="2016" name="Mitochondrial DNA Part B Resour">
        <title>Next generation sequencing yields the complete mitogenome of nereid worm, Namalycastis abiuma (Annelida: Nereididae).</title>
        <authorList>
            <person name="Lin G.-M."/>
            <person name="Shen K.-N."/>
            <person name="Hsiao C.-D."/>
        </authorList>
    </citation>
    <scope>NUCLEOTIDE SEQUENCE</scope>
    <source>
        <tissue evidence="19">Muscle</tissue>
    </source>
</reference>
<comment type="function">
    <text evidence="16">Core subunit of the mitochondrial membrane respiratory chain NADH dehydrogenase (Complex I) which catalyzes electron transfer from NADH through the respiratory chain, using ubiquinone as an electron acceptor. Essential for the catalytic activity and assembly of complex I.</text>
</comment>
<feature type="transmembrane region" description="Helical" evidence="16">
    <location>
        <begin position="107"/>
        <end position="128"/>
    </location>
</feature>
<gene>
    <name evidence="19" type="primary">nad4</name>
</gene>
<dbReference type="InterPro" id="IPR003918">
    <property type="entry name" value="NADH_UbQ_OxRdtase"/>
</dbReference>
<feature type="transmembrane region" description="Helical" evidence="16">
    <location>
        <begin position="84"/>
        <end position="101"/>
    </location>
</feature>
<geneLocation type="mitochondrion" evidence="19"/>
<proteinExistence type="inferred from homology"/>
<keyword evidence="7 16" id="KW-0812">Transmembrane</keyword>
<evidence type="ECO:0000256" key="10">
    <source>
        <dbReference type="ARBA" id="ARBA00022989"/>
    </source>
</evidence>
<evidence type="ECO:0000256" key="13">
    <source>
        <dbReference type="ARBA" id="ARBA00023128"/>
    </source>
</evidence>
<accession>A0A342K7Z1</accession>
<evidence type="ECO:0000259" key="17">
    <source>
        <dbReference type="Pfam" id="PF00361"/>
    </source>
</evidence>
<evidence type="ECO:0000256" key="1">
    <source>
        <dbReference type="ARBA" id="ARBA00004225"/>
    </source>
</evidence>
<evidence type="ECO:0000313" key="19">
    <source>
        <dbReference type="EMBL" id="AMY15510.1"/>
    </source>
</evidence>
<dbReference type="GO" id="GO:0003954">
    <property type="term" value="F:NADH dehydrogenase activity"/>
    <property type="evidence" value="ECO:0007669"/>
    <property type="project" value="TreeGrafter"/>
</dbReference>
<dbReference type="EMBL" id="KU351089">
    <property type="protein sequence ID" value="AMY15510.1"/>
    <property type="molecule type" value="Genomic_DNA"/>
</dbReference>
<dbReference type="AlphaFoldDB" id="A0A342K7Z1"/>
<dbReference type="InterPro" id="IPR001750">
    <property type="entry name" value="ND/Mrp_TM"/>
</dbReference>
<evidence type="ECO:0000256" key="8">
    <source>
        <dbReference type="ARBA" id="ARBA00022967"/>
    </source>
</evidence>
<dbReference type="GO" id="GO:0048039">
    <property type="term" value="F:ubiquinone binding"/>
    <property type="evidence" value="ECO:0007669"/>
    <property type="project" value="TreeGrafter"/>
</dbReference>
<evidence type="ECO:0000256" key="15">
    <source>
        <dbReference type="ARBA" id="ARBA00049551"/>
    </source>
</evidence>
<feature type="transmembrane region" description="Helical" evidence="16">
    <location>
        <begin position="336"/>
        <end position="355"/>
    </location>
</feature>
<keyword evidence="10 16" id="KW-1133">Transmembrane helix</keyword>
<keyword evidence="8" id="KW-1278">Translocase</keyword>
<keyword evidence="14 16" id="KW-0472">Membrane</keyword>
<dbReference type="PANTHER" id="PTHR43507">
    <property type="entry name" value="NADH-UBIQUINONE OXIDOREDUCTASE CHAIN 4"/>
    <property type="match status" value="1"/>
</dbReference>
<evidence type="ECO:0000256" key="3">
    <source>
        <dbReference type="ARBA" id="ARBA00012944"/>
    </source>
</evidence>
<evidence type="ECO:0000256" key="5">
    <source>
        <dbReference type="ARBA" id="ARBA00022448"/>
    </source>
</evidence>
<feature type="transmembrane region" description="Helical" evidence="16">
    <location>
        <begin position="270"/>
        <end position="289"/>
    </location>
</feature>
<evidence type="ECO:0000256" key="9">
    <source>
        <dbReference type="ARBA" id="ARBA00022982"/>
    </source>
</evidence>
<comment type="subcellular location">
    <subcellularLocation>
        <location evidence="1 16">Mitochondrion membrane</location>
        <topology evidence="1 16">Multi-pass membrane protein</topology>
    </subcellularLocation>
</comment>
<feature type="transmembrane region" description="Helical" evidence="16">
    <location>
        <begin position="180"/>
        <end position="202"/>
    </location>
</feature>
<feature type="transmembrane region" description="Helical" evidence="16">
    <location>
        <begin position="295"/>
        <end position="315"/>
    </location>
</feature>
<dbReference type="Pfam" id="PF01059">
    <property type="entry name" value="Oxidored_q5_N"/>
    <property type="match status" value="1"/>
</dbReference>
<keyword evidence="9 16" id="KW-0249">Electron transport</keyword>
<feature type="transmembrane region" description="Helical" evidence="16">
    <location>
        <begin position="209"/>
        <end position="230"/>
    </location>
</feature>
<feature type="transmembrane region" description="Helical" evidence="16">
    <location>
        <begin position="53"/>
        <end position="72"/>
    </location>
</feature>
<evidence type="ECO:0000259" key="18">
    <source>
        <dbReference type="Pfam" id="PF01059"/>
    </source>
</evidence>
<dbReference type="PRINTS" id="PR01437">
    <property type="entry name" value="NUOXDRDTASE4"/>
</dbReference>
<dbReference type="InterPro" id="IPR000260">
    <property type="entry name" value="NADH4_N"/>
</dbReference>
<evidence type="ECO:0000256" key="2">
    <source>
        <dbReference type="ARBA" id="ARBA00009025"/>
    </source>
</evidence>
<feature type="transmembrane region" description="Helical" evidence="16">
    <location>
        <begin position="375"/>
        <end position="400"/>
    </location>
</feature>
<dbReference type="GO" id="GO:0015990">
    <property type="term" value="P:electron transport coupled proton transport"/>
    <property type="evidence" value="ECO:0007669"/>
    <property type="project" value="TreeGrafter"/>
</dbReference>
<comment type="similarity">
    <text evidence="2 16">Belongs to the complex I subunit 4 family.</text>
</comment>
<feature type="transmembrane region" description="Helical" evidence="16">
    <location>
        <begin position="421"/>
        <end position="440"/>
    </location>
</feature>
<dbReference type="Pfam" id="PF00361">
    <property type="entry name" value="Proton_antipo_M"/>
    <property type="match status" value="1"/>
</dbReference>
<feature type="domain" description="NADH:quinone oxidoreductase/Mrp antiporter transmembrane" evidence="17">
    <location>
        <begin position="104"/>
        <end position="375"/>
    </location>
</feature>
<dbReference type="GO" id="GO:0008137">
    <property type="term" value="F:NADH dehydrogenase (ubiquinone) activity"/>
    <property type="evidence" value="ECO:0007669"/>
    <property type="project" value="UniProtKB-UniRule"/>
</dbReference>
<evidence type="ECO:0000256" key="6">
    <source>
        <dbReference type="ARBA" id="ARBA00022660"/>
    </source>
</evidence>
<feature type="transmembrane region" description="Helical" evidence="16">
    <location>
        <begin position="140"/>
        <end position="160"/>
    </location>
</feature>
<keyword evidence="13 16" id="KW-0496">Mitochondrion</keyword>
<evidence type="ECO:0000256" key="11">
    <source>
        <dbReference type="ARBA" id="ARBA00023027"/>
    </source>
</evidence>
<dbReference type="EC" id="7.1.1.2" evidence="3 16"/>
<dbReference type="GO" id="GO:0042773">
    <property type="term" value="P:ATP synthesis coupled electron transport"/>
    <property type="evidence" value="ECO:0007669"/>
    <property type="project" value="InterPro"/>
</dbReference>
<evidence type="ECO:0000256" key="4">
    <source>
        <dbReference type="ARBA" id="ARBA00021006"/>
    </source>
</evidence>
<dbReference type="PANTHER" id="PTHR43507:SF20">
    <property type="entry name" value="NADH-UBIQUINONE OXIDOREDUCTASE CHAIN 4"/>
    <property type="match status" value="1"/>
</dbReference>